<evidence type="ECO:0000313" key="2">
    <source>
        <dbReference type="EMBL" id="MFC0340975.1"/>
    </source>
</evidence>
<dbReference type="EMBL" id="JBHLWE010000029">
    <property type="protein sequence ID" value="MFC0340975.1"/>
    <property type="molecule type" value="Genomic_DNA"/>
</dbReference>
<keyword evidence="3" id="KW-1185">Reference proteome</keyword>
<name>A0ABV6I667_9RHOB</name>
<sequence>MRRDGGLCQMIDLAASEVLQGHQEDRRQGTSAASPRCTSDG</sequence>
<accession>A0ABV6I667</accession>
<dbReference type="RefSeq" id="WP_377698622.1">
    <property type="nucleotide sequence ID" value="NZ_JBHLWE010000029.1"/>
</dbReference>
<gene>
    <name evidence="2" type="ORF">ACFFII_09395</name>
</gene>
<reference evidence="2 3" key="1">
    <citation type="submission" date="2024-09" db="EMBL/GenBank/DDBJ databases">
        <authorList>
            <person name="Sun Q."/>
            <person name="Mori K."/>
        </authorList>
    </citation>
    <scope>NUCLEOTIDE SEQUENCE [LARGE SCALE GENOMIC DNA]</scope>
    <source>
        <strain evidence="2 3">KCTC 22789</strain>
    </source>
</reference>
<feature type="region of interest" description="Disordered" evidence="1">
    <location>
        <begin position="20"/>
        <end position="41"/>
    </location>
</feature>
<proteinExistence type="predicted"/>
<evidence type="ECO:0000256" key="1">
    <source>
        <dbReference type="SAM" id="MobiDB-lite"/>
    </source>
</evidence>
<evidence type="ECO:0000313" key="3">
    <source>
        <dbReference type="Proteomes" id="UP001589799"/>
    </source>
</evidence>
<dbReference type="Proteomes" id="UP001589799">
    <property type="component" value="Unassembled WGS sequence"/>
</dbReference>
<comment type="caution">
    <text evidence="2">The sequence shown here is derived from an EMBL/GenBank/DDBJ whole genome shotgun (WGS) entry which is preliminary data.</text>
</comment>
<protein>
    <submittedName>
        <fullName evidence="2">Uncharacterized protein</fullName>
    </submittedName>
</protein>
<organism evidence="2 3">
    <name type="scientific">Paracoccus niistensis</name>
    <dbReference type="NCBI Taxonomy" id="632935"/>
    <lineage>
        <taxon>Bacteria</taxon>
        <taxon>Pseudomonadati</taxon>
        <taxon>Pseudomonadota</taxon>
        <taxon>Alphaproteobacteria</taxon>
        <taxon>Rhodobacterales</taxon>
        <taxon>Paracoccaceae</taxon>
        <taxon>Paracoccus</taxon>
    </lineage>
</organism>
<feature type="compositionally biased region" description="Polar residues" evidence="1">
    <location>
        <begin position="29"/>
        <end position="41"/>
    </location>
</feature>